<evidence type="ECO:0000313" key="1">
    <source>
        <dbReference type="EMBL" id="KWV60473.1"/>
    </source>
</evidence>
<dbReference type="RefSeq" id="WP_066500509.1">
    <property type="nucleotide sequence ID" value="NZ_LNCU01000019.1"/>
</dbReference>
<dbReference type="EMBL" id="LNCU01000019">
    <property type="protein sequence ID" value="KWV60473.1"/>
    <property type="molecule type" value="Genomic_DNA"/>
</dbReference>
<dbReference type="SUPFAM" id="SSF55486">
    <property type="entry name" value="Metalloproteases ('zincins'), catalytic domain"/>
    <property type="match status" value="1"/>
</dbReference>
<name>A0A109K4K6_9BRAD</name>
<dbReference type="OrthoDB" id="3909977at2"/>
<evidence type="ECO:0000313" key="2">
    <source>
        <dbReference type="Proteomes" id="UP000057737"/>
    </source>
</evidence>
<keyword evidence="2" id="KW-1185">Reference proteome</keyword>
<comment type="caution">
    <text evidence="1">The sequence shown here is derived from an EMBL/GenBank/DDBJ whole genome shotgun (WGS) entry which is preliminary data.</text>
</comment>
<reference evidence="1 2" key="1">
    <citation type="submission" date="2015-11" db="EMBL/GenBank/DDBJ databases">
        <title>Draft Genome Sequence of the Strain BR 10303 (Bradyrhizobium sp.) isolated from nodules of Centrolobium paraense.</title>
        <authorList>
            <person name="Zelli J.E."/>
            <person name="Simoes-Araujo J.L."/>
            <person name="Barauna A.C."/>
            <person name="Silva K."/>
        </authorList>
    </citation>
    <scope>NUCLEOTIDE SEQUENCE [LARGE SCALE GENOMIC DNA]</scope>
    <source>
        <strain evidence="1 2">BR 10303</strain>
    </source>
</reference>
<dbReference type="Proteomes" id="UP000057737">
    <property type="component" value="Unassembled WGS sequence"/>
</dbReference>
<gene>
    <name evidence="1" type="ORF">AS156_29280</name>
</gene>
<evidence type="ECO:0008006" key="3">
    <source>
        <dbReference type="Google" id="ProtNLM"/>
    </source>
</evidence>
<proteinExistence type="predicted"/>
<protein>
    <recommendedName>
        <fullName evidence="3">Peptidase M66-like protein</fullName>
    </recommendedName>
</protein>
<dbReference type="AlphaFoldDB" id="A0A109K4K6"/>
<organism evidence="1 2">
    <name type="scientific">Bradyrhizobium macuxiense</name>
    <dbReference type="NCBI Taxonomy" id="1755647"/>
    <lineage>
        <taxon>Bacteria</taxon>
        <taxon>Pseudomonadati</taxon>
        <taxon>Pseudomonadota</taxon>
        <taxon>Alphaproteobacteria</taxon>
        <taxon>Hyphomicrobiales</taxon>
        <taxon>Nitrobacteraceae</taxon>
        <taxon>Bradyrhizobium</taxon>
    </lineage>
</organism>
<sequence length="416" mass="44809">MTTRFDPEIRMGLLATQTVHPGAQVNVLGTEICQTIQSPANDVPLVRGKRTLVRVYVGPTGFTGAAEVQGEIEVAPSAAATAKYVASTGTISVKATAYPDLNAQRRDIRTSLNFILPADVLSWSSLTVRVKRLFAGGSDIPVGANAPVTVSMIEAAPLRIKAIGLRYLLSTPGAPPKQIAPAAYHFDYLRSFLDRAYPVSTIEWSQLVVQADPRLAPPFSGPTTPDGNDPLWLGKLNIAHNQLSAIRAKDLDAGTDPRTHYYGLISDADQGLFFRGAAKDIPQQPNPSIVAVGPTGNPAQYPSLSWDTERSYGGWYGSHELGHTFGRYHPGFCNQDASDPSFPYADGRIGDVANGDMIGVDMGDPSLGIPMRVMANESCHDIMTYCDNQWISAYSYRAILDRLSQEDTLFAPVAGA</sequence>
<accession>A0A109K4K6</accession>